<organism evidence="2 3">
    <name type="scientific">Pleomassaria siparia CBS 279.74</name>
    <dbReference type="NCBI Taxonomy" id="1314801"/>
    <lineage>
        <taxon>Eukaryota</taxon>
        <taxon>Fungi</taxon>
        <taxon>Dikarya</taxon>
        <taxon>Ascomycota</taxon>
        <taxon>Pezizomycotina</taxon>
        <taxon>Dothideomycetes</taxon>
        <taxon>Pleosporomycetidae</taxon>
        <taxon>Pleosporales</taxon>
        <taxon>Pleomassariaceae</taxon>
        <taxon>Pleomassaria</taxon>
    </lineage>
</organism>
<reference evidence="2" key="1">
    <citation type="journal article" date="2020" name="Stud. Mycol.">
        <title>101 Dothideomycetes genomes: a test case for predicting lifestyles and emergence of pathogens.</title>
        <authorList>
            <person name="Haridas S."/>
            <person name="Albert R."/>
            <person name="Binder M."/>
            <person name="Bloem J."/>
            <person name="Labutti K."/>
            <person name="Salamov A."/>
            <person name="Andreopoulos B."/>
            <person name="Baker S."/>
            <person name="Barry K."/>
            <person name="Bills G."/>
            <person name="Bluhm B."/>
            <person name="Cannon C."/>
            <person name="Castanera R."/>
            <person name="Culley D."/>
            <person name="Daum C."/>
            <person name="Ezra D."/>
            <person name="Gonzalez J."/>
            <person name="Henrissat B."/>
            <person name="Kuo A."/>
            <person name="Liang C."/>
            <person name="Lipzen A."/>
            <person name="Lutzoni F."/>
            <person name="Magnuson J."/>
            <person name="Mondo S."/>
            <person name="Nolan M."/>
            <person name="Ohm R."/>
            <person name="Pangilinan J."/>
            <person name="Park H.-J."/>
            <person name="Ramirez L."/>
            <person name="Alfaro M."/>
            <person name="Sun H."/>
            <person name="Tritt A."/>
            <person name="Yoshinaga Y."/>
            <person name="Zwiers L.-H."/>
            <person name="Turgeon B."/>
            <person name="Goodwin S."/>
            <person name="Spatafora J."/>
            <person name="Crous P."/>
            <person name="Grigoriev I."/>
        </authorList>
    </citation>
    <scope>NUCLEOTIDE SEQUENCE</scope>
    <source>
        <strain evidence="2">CBS 279.74</strain>
    </source>
</reference>
<dbReference type="OrthoDB" id="5413827at2759"/>
<name>A0A6G1KN19_9PLEO</name>
<proteinExistence type="predicted"/>
<keyword evidence="3" id="KW-1185">Reference proteome</keyword>
<dbReference type="AlphaFoldDB" id="A0A6G1KN19"/>
<dbReference type="InterPro" id="IPR038883">
    <property type="entry name" value="AN11006-like"/>
</dbReference>
<gene>
    <name evidence="2" type="ORF">K504DRAFT_371526</name>
</gene>
<sequence>MSAALLAQKEHKAPPPPSFQQGPSRFLNLPAELRIIIYKLLLPHTFDIGLVDGRHTQVSAEARHIFYSGNNFCLTLDGHAHYPVSLQSPDMLGALGHPCRLSLLRDLRNVHITIDPMMVKRQYWVHRRYRGRLSLLVQILKQYADQVNRRSMLKSLKVHFVAPPANPRGYGDDYYDFLVEEVSKNLFMLEELAPLRGVEEVVITGVPDWFALCLQLCIQGKGGHVNTAEYPKKEVRERIGRKTSKKFVTRWVSTKEWHMPNLDWREYAVRNGIQLPADAD</sequence>
<protein>
    <submittedName>
        <fullName evidence="2">Uncharacterized protein</fullName>
    </submittedName>
</protein>
<evidence type="ECO:0000313" key="3">
    <source>
        <dbReference type="Proteomes" id="UP000799428"/>
    </source>
</evidence>
<evidence type="ECO:0000256" key="1">
    <source>
        <dbReference type="SAM" id="MobiDB-lite"/>
    </source>
</evidence>
<feature type="region of interest" description="Disordered" evidence="1">
    <location>
        <begin position="1"/>
        <end position="23"/>
    </location>
</feature>
<dbReference type="EMBL" id="MU005765">
    <property type="protein sequence ID" value="KAF2714244.1"/>
    <property type="molecule type" value="Genomic_DNA"/>
</dbReference>
<dbReference type="PANTHER" id="PTHR42085">
    <property type="entry name" value="F-BOX DOMAIN-CONTAINING PROTEIN"/>
    <property type="match status" value="1"/>
</dbReference>
<accession>A0A6G1KN19</accession>
<dbReference type="PANTHER" id="PTHR42085:SF2">
    <property type="entry name" value="F-BOX DOMAIN-CONTAINING PROTEIN"/>
    <property type="match status" value="1"/>
</dbReference>
<dbReference type="Proteomes" id="UP000799428">
    <property type="component" value="Unassembled WGS sequence"/>
</dbReference>
<evidence type="ECO:0000313" key="2">
    <source>
        <dbReference type="EMBL" id="KAF2714244.1"/>
    </source>
</evidence>